<keyword evidence="1" id="KW-0479">Metal-binding</keyword>
<dbReference type="Proteomes" id="UP001154078">
    <property type="component" value="Chromosome 6"/>
</dbReference>
<feature type="compositionally biased region" description="Basic and acidic residues" evidence="2">
    <location>
        <begin position="879"/>
        <end position="890"/>
    </location>
</feature>
<feature type="region of interest" description="Disordered" evidence="2">
    <location>
        <begin position="104"/>
        <end position="130"/>
    </location>
</feature>
<name>A0A9P0BAH5_BRAAE</name>
<dbReference type="InterPro" id="IPR013087">
    <property type="entry name" value="Znf_C2H2_type"/>
</dbReference>
<evidence type="ECO:0000259" key="3">
    <source>
        <dbReference type="PROSITE" id="PS50157"/>
    </source>
</evidence>
<dbReference type="OrthoDB" id="10066279at2759"/>
<dbReference type="PANTHER" id="PTHR21020:SF0">
    <property type="entry name" value="ZINC FINGER PROTEIN 800"/>
    <property type="match status" value="1"/>
</dbReference>
<keyword evidence="1" id="KW-0862">Zinc</keyword>
<feature type="compositionally biased region" description="Basic and acidic residues" evidence="2">
    <location>
        <begin position="448"/>
        <end position="464"/>
    </location>
</feature>
<dbReference type="GO" id="GO:0008270">
    <property type="term" value="F:zinc ion binding"/>
    <property type="evidence" value="ECO:0007669"/>
    <property type="project" value="UniProtKB-KW"/>
</dbReference>
<evidence type="ECO:0000313" key="4">
    <source>
        <dbReference type="EMBL" id="CAH0558852.1"/>
    </source>
</evidence>
<feature type="domain" description="C2H2-type" evidence="3">
    <location>
        <begin position="594"/>
        <end position="616"/>
    </location>
</feature>
<dbReference type="PROSITE" id="PS50157">
    <property type="entry name" value="ZINC_FINGER_C2H2_2"/>
    <property type="match status" value="3"/>
</dbReference>
<dbReference type="SMART" id="SM00355">
    <property type="entry name" value="ZnF_C2H2"/>
    <property type="match status" value="6"/>
</dbReference>
<feature type="domain" description="C2H2-type" evidence="3">
    <location>
        <begin position="242"/>
        <end position="270"/>
    </location>
</feature>
<dbReference type="PANTHER" id="PTHR21020">
    <property type="entry name" value="ZINC FINGER PROTEIN 800"/>
    <property type="match status" value="1"/>
</dbReference>
<dbReference type="InterPro" id="IPR039149">
    <property type="entry name" value="ZNF800"/>
</dbReference>
<evidence type="ECO:0000256" key="2">
    <source>
        <dbReference type="SAM" id="MobiDB-lite"/>
    </source>
</evidence>
<dbReference type="EMBL" id="OV121137">
    <property type="protein sequence ID" value="CAH0558852.1"/>
    <property type="molecule type" value="Genomic_DNA"/>
</dbReference>
<accession>A0A9P0BAH5</accession>
<protein>
    <recommendedName>
        <fullName evidence="3">C2H2-type domain-containing protein</fullName>
    </recommendedName>
</protein>
<dbReference type="AlphaFoldDB" id="A0A9P0BAH5"/>
<organism evidence="4 5">
    <name type="scientific">Brassicogethes aeneus</name>
    <name type="common">Rape pollen beetle</name>
    <name type="synonym">Meligethes aeneus</name>
    <dbReference type="NCBI Taxonomy" id="1431903"/>
    <lineage>
        <taxon>Eukaryota</taxon>
        <taxon>Metazoa</taxon>
        <taxon>Ecdysozoa</taxon>
        <taxon>Arthropoda</taxon>
        <taxon>Hexapoda</taxon>
        <taxon>Insecta</taxon>
        <taxon>Pterygota</taxon>
        <taxon>Neoptera</taxon>
        <taxon>Endopterygota</taxon>
        <taxon>Coleoptera</taxon>
        <taxon>Polyphaga</taxon>
        <taxon>Cucujiformia</taxon>
        <taxon>Nitidulidae</taxon>
        <taxon>Meligethinae</taxon>
        <taxon>Brassicogethes</taxon>
    </lineage>
</organism>
<dbReference type="Gene3D" id="3.30.160.60">
    <property type="entry name" value="Classic Zinc Finger"/>
    <property type="match status" value="1"/>
</dbReference>
<feature type="domain" description="C2H2-type" evidence="3">
    <location>
        <begin position="272"/>
        <end position="295"/>
    </location>
</feature>
<evidence type="ECO:0000256" key="1">
    <source>
        <dbReference type="PROSITE-ProRule" id="PRU00042"/>
    </source>
</evidence>
<proteinExistence type="predicted"/>
<sequence length="898" mass="102842">MSSKGAKSKKKPIETTLGKASNKNEMDVALLKKPIETNVNGLQQAILLLNNATLEVKNYISYECDIMYECKVCKSIFRSLANFILHKRKFCSDQYYDFSNDSTLSEHGENNNDPIHLDISSNKSKDTSKDLTPIIKKLHEKQKIMEMECSTINEDLTDQIDSVQEERVNLKDQKIHLEPIDDNPTAVFQTMINSLKSSDGKSFIKTEVMEIHSILDNNEAVLGSDGKICNFNKEKSNLSNNLVCIKCQMRFSTKKTLRYHIKYKHNKTRMVFICPECKQSFANAWGVYRHLYKVHRKSIAQVRKMRNQINSSMVRRDQEPVQKPDKNLSEDIEKDVNDSENQWMSNFEGDNDLQMCGGCGKRFERKAALHSHSQMCLKRITICQNIKDNIKKKEHELEKELKAKKLQKLNSVKGSAKRKPNLIRTYKQSKKQNETDKDINENVGNKAEVQKEPDKNEEVDKTEIKPLSPKGTQFVGFSQEVNDGLPKIILELAQDAPKTLGADFKKEKIKVSKSIFKSLSETNVNDEYEISDLSCSILNSIKKSKRITTMKEKNKNKKRTYSVDIKTIPIECNNSDEDSNFLSIAAPFMNQKTLTCKSCQKNFDSETQLLWHMSAHFSWFRFQCSRCSFVSFSKFDCTDHAIKNHAVHRSLIPSVVLPIPNWKTVLMSHEFTPLTNNVDCKGKLTDEIISFRTDEIVNSLENKNCFEDSKHSVSNLFYDYCNIKTDDDVCSSDILTSPIKSEIIDITDTDEESFQVELPQEIYVFDEGTLLNEDLDIERVNGFDSGVSINIEQNDEEESFLPKFEAQKVPEVTDDGVKNKIVPPVDFCDIKLKSNVSHRPTRNRTKSKTLSSDFIYDLNKVLKLNDAATPSVKGKRNSKQKEEDSKTENSKKKKVVLG</sequence>
<gene>
    <name evidence="4" type="ORF">MELIAE_LOCUS9091</name>
</gene>
<feature type="region of interest" description="Disordered" evidence="2">
    <location>
        <begin position="867"/>
        <end position="898"/>
    </location>
</feature>
<feature type="compositionally biased region" description="Basic and acidic residues" evidence="2">
    <location>
        <begin position="431"/>
        <end position="440"/>
    </location>
</feature>
<keyword evidence="1" id="KW-0863">Zinc-finger</keyword>
<evidence type="ECO:0000313" key="5">
    <source>
        <dbReference type="Proteomes" id="UP001154078"/>
    </source>
</evidence>
<keyword evidence="5" id="KW-1185">Reference proteome</keyword>
<reference evidence="4" key="1">
    <citation type="submission" date="2021-12" db="EMBL/GenBank/DDBJ databases">
        <authorList>
            <person name="King R."/>
        </authorList>
    </citation>
    <scope>NUCLEOTIDE SEQUENCE</scope>
</reference>
<dbReference type="PROSITE" id="PS00028">
    <property type="entry name" value="ZINC_FINGER_C2H2_1"/>
    <property type="match status" value="3"/>
</dbReference>
<feature type="region of interest" description="Disordered" evidence="2">
    <location>
        <begin position="409"/>
        <end position="467"/>
    </location>
</feature>